<accession>A0AAV7N9H6</accession>
<evidence type="ECO:0000313" key="1">
    <source>
        <dbReference type="EMBL" id="KAJ1112716.1"/>
    </source>
</evidence>
<dbReference type="EMBL" id="JANPWB010000012">
    <property type="protein sequence ID" value="KAJ1112716.1"/>
    <property type="molecule type" value="Genomic_DNA"/>
</dbReference>
<organism evidence="1 2">
    <name type="scientific">Pleurodeles waltl</name>
    <name type="common">Iberian ribbed newt</name>
    <dbReference type="NCBI Taxonomy" id="8319"/>
    <lineage>
        <taxon>Eukaryota</taxon>
        <taxon>Metazoa</taxon>
        <taxon>Chordata</taxon>
        <taxon>Craniata</taxon>
        <taxon>Vertebrata</taxon>
        <taxon>Euteleostomi</taxon>
        <taxon>Amphibia</taxon>
        <taxon>Batrachia</taxon>
        <taxon>Caudata</taxon>
        <taxon>Salamandroidea</taxon>
        <taxon>Salamandridae</taxon>
        <taxon>Pleurodelinae</taxon>
        <taxon>Pleurodeles</taxon>
    </lineage>
</organism>
<sequence>MEKAAGMHFKAHNAAYPRRLKEGAERMKWVPCNENRQTKTPSIPRPCTQLVAMPLLLLSRVSSVCTGRLSSPSCSRTLKVQRCHLSLGASLLCAGSSPNPVQCWLTRTDPRSSTVPGGVMPESVPCKDARWSDAGKRSC</sequence>
<dbReference type="Proteomes" id="UP001066276">
    <property type="component" value="Chromosome 8"/>
</dbReference>
<name>A0AAV7N9H6_PLEWA</name>
<protein>
    <submittedName>
        <fullName evidence="1">Uncharacterized protein</fullName>
    </submittedName>
</protein>
<dbReference type="AlphaFoldDB" id="A0AAV7N9H6"/>
<comment type="caution">
    <text evidence="1">The sequence shown here is derived from an EMBL/GenBank/DDBJ whole genome shotgun (WGS) entry which is preliminary data.</text>
</comment>
<evidence type="ECO:0000313" key="2">
    <source>
        <dbReference type="Proteomes" id="UP001066276"/>
    </source>
</evidence>
<reference evidence="1" key="1">
    <citation type="journal article" date="2022" name="bioRxiv">
        <title>Sequencing and chromosome-scale assembly of the giantPleurodeles waltlgenome.</title>
        <authorList>
            <person name="Brown T."/>
            <person name="Elewa A."/>
            <person name="Iarovenko S."/>
            <person name="Subramanian E."/>
            <person name="Araus A.J."/>
            <person name="Petzold A."/>
            <person name="Susuki M."/>
            <person name="Suzuki K.-i.T."/>
            <person name="Hayashi T."/>
            <person name="Toyoda A."/>
            <person name="Oliveira C."/>
            <person name="Osipova E."/>
            <person name="Leigh N.D."/>
            <person name="Simon A."/>
            <person name="Yun M.H."/>
        </authorList>
    </citation>
    <scope>NUCLEOTIDE SEQUENCE</scope>
    <source>
        <strain evidence="1">20211129_DDA</strain>
        <tissue evidence="1">Liver</tissue>
    </source>
</reference>
<proteinExistence type="predicted"/>
<gene>
    <name evidence="1" type="ORF">NDU88_000977</name>
</gene>
<keyword evidence="2" id="KW-1185">Reference proteome</keyword>